<comment type="caution">
    <text evidence="1">The sequence shown here is derived from an EMBL/GenBank/DDBJ whole genome shotgun (WGS) entry which is preliminary data.</text>
</comment>
<name>A0ABU1ENP1_9FLAO</name>
<evidence type="ECO:0000313" key="2">
    <source>
        <dbReference type="Proteomes" id="UP001257234"/>
    </source>
</evidence>
<dbReference type="EMBL" id="JAVJIU010000002">
    <property type="protein sequence ID" value="MDR5589971.1"/>
    <property type="molecule type" value="Genomic_DNA"/>
</dbReference>
<organism evidence="1 2">
    <name type="scientific">Christiangramia sediminicola</name>
    <dbReference type="NCBI Taxonomy" id="3073267"/>
    <lineage>
        <taxon>Bacteria</taxon>
        <taxon>Pseudomonadati</taxon>
        <taxon>Bacteroidota</taxon>
        <taxon>Flavobacteriia</taxon>
        <taxon>Flavobacteriales</taxon>
        <taxon>Flavobacteriaceae</taxon>
        <taxon>Christiangramia</taxon>
    </lineage>
</organism>
<accession>A0ABU1ENP1</accession>
<keyword evidence="2" id="KW-1185">Reference proteome</keyword>
<reference evidence="2" key="1">
    <citation type="submission" date="2023-07" db="EMBL/GenBank/DDBJ databases">
        <title>Christiangramia sp. SM2212., a novel bacterium of the family Flavobacteriaceae isolated from the sea sediment.</title>
        <authorList>
            <person name="Wang J."/>
            <person name="Zhang X."/>
        </authorList>
    </citation>
    <scope>NUCLEOTIDE SEQUENCE [LARGE SCALE GENOMIC DNA]</scope>
    <source>
        <strain evidence="2">SM2212</strain>
    </source>
</reference>
<gene>
    <name evidence="1" type="ORF">RE431_04940</name>
</gene>
<protein>
    <submittedName>
        <fullName evidence="1">Uncharacterized protein</fullName>
    </submittedName>
</protein>
<evidence type="ECO:0000313" key="1">
    <source>
        <dbReference type="EMBL" id="MDR5589971.1"/>
    </source>
</evidence>
<dbReference type="Proteomes" id="UP001257234">
    <property type="component" value="Unassembled WGS sequence"/>
</dbReference>
<proteinExistence type="predicted"/>
<sequence length="51" mass="5888">MGTLINLVISFIMGLLFGHQIDESKTAHHELQKHSIEVFHDLESRQKILEC</sequence>
<dbReference type="RefSeq" id="WP_309560858.1">
    <property type="nucleotide sequence ID" value="NZ_JAVJIU010000002.1"/>
</dbReference>